<dbReference type="PANTHER" id="PTHR42760">
    <property type="entry name" value="SHORT-CHAIN DEHYDROGENASES/REDUCTASES FAMILY MEMBER"/>
    <property type="match status" value="1"/>
</dbReference>
<dbReference type="SUPFAM" id="SSF51735">
    <property type="entry name" value="NAD(P)-binding Rossmann-fold domains"/>
    <property type="match status" value="1"/>
</dbReference>
<dbReference type="InterPro" id="IPR002347">
    <property type="entry name" value="SDR_fam"/>
</dbReference>
<dbReference type="GO" id="GO:0048038">
    <property type="term" value="F:quinone binding"/>
    <property type="evidence" value="ECO:0007669"/>
    <property type="project" value="TreeGrafter"/>
</dbReference>
<keyword evidence="2" id="KW-0521">NADP</keyword>
<evidence type="ECO:0008006" key="7">
    <source>
        <dbReference type="Google" id="ProtNLM"/>
    </source>
</evidence>
<dbReference type="PROSITE" id="PS00061">
    <property type="entry name" value="ADH_SHORT"/>
    <property type="match status" value="1"/>
</dbReference>
<keyword evidence="3" id="KW-0560">Oxidoreductase</keyword>
<dbReference type="GO" id="GO:0016616">
    <property type="term" value="F:oxidoreductase activity, acting on the CH-OH group of donors, NAD or NADP as acceptor"/>
    <property type="evidence" value="ECO:0007669"/>
    <property type="project" value="TreeGrafter"/>
</dbReference>
<evidence type="ECO:0000256" key="1">
    <source>
        <dbReference type="ARBA" id="ARBA00006484"/>
    </source>
</evidence>
<evidence type="ECO:0000256" key="3">
    <source>
        <dbReference type="ARBA" id="ARBA00023002"/>
    </source>
</evidence>
<gene>
    <name evidence="5" type="ORF">CANVERA_P0247</name>
</gene>
<dbReference type="InterPro" id="IPR036291">
    <property type="entry name" value="NAD(P)-bd_dom_sf"/>
</dbReference>
<dbReference type="OrthoDB" id="417891at2759"/>
<dbReference type="AlphaFoldDB" id="A0A9W4XB59"/>
<evidence type="ECO:0000256" key="2">
    <source>
        <dbReference type="ARBA" id="ARBA00022857"/>
    </source>
</evidence>
<accession>A0A9W4XB59</accession>
<dbReference type="Gene3D" id="3.40.50.720">
    <property type="entry name" value="NAD(P)-binding Rossmann-like Domain"/>
    <property type="match status" value="1"/>
</dbReference>
<dbReference type="PRINTS" id="PR00081">
    <property type="entry name" value="GDHRDH"/>
</dbReference>
<dbReference type="EMBL" id="CANTUO010000001">
    <property type="protein sequence ID" value="CAI5755731.1"/>
    <property type="molecule type" value="Genomic_DNA"/>
</dbReference>
<organism evidence="5 6">
    <name type="scientific">Candida verbasci</name>
    <dbReference type="NCBI Taxonomy" id="1227364"/>
    <lineage>
        <taxon>Eukaryota</taxon>
        <taxon>Fungi</taxon>
        <taxon>Dikarya</taxon>
        <taxon>Ascomycota</taxon>
        <taxon>Saccharomycotina</taxon>
        <taxon>Pichiomycetes</taxon>
        <taxon>Debaryomycetaceae</taxon>
        <taxon>Candida/Lodderomyces clade</taxon>
        <taxon>Candida</taxon>
    </lineage>
</organism>
<protein>
    <recommendedName>
        <fullName evidence="7">3-oxoacyl-[acyl-carrier-protein] reductase</fullName>
    </recommendedName>
</protein>
<comment type="caution">
    <text evidence="5">The sequence shown here is derived from an EMBL/GenBank/DDBJ whole genome shotgun (WGS) entry which is preliminary data.</text>
</comment>
<dbReference type="InterPro" id="IPR020904">
    <property type="entry name" value="Sc_DH/Rdtase_CS"/>
</dbReference>
<keyword evidence="6" id="KW-1185">Reference proteome</keyword>
<sequence length="230" mass="24717">MFKGQTALITGGSRGIGYALAKRLAKEGATITLLAKNEALLQKSVKQLSTAENQQHSYKVQDLLKLASGQSAPNFASYNILVNCAGITNRTLLVRTPKQEIYDTINLNLTAPIILSQLCAKSMLKDKDQPHSILNISSMLSVTDIFVPGTSVYAASKAGLLGFTASLASELRGKIRVNSIMPGLVKETDMGSIAAKSLKPITMDSVITKSIDILYDKTINGQCIEINDIE</sequence>
<dbReference type="PRINTS" id="PR00080">
    <property type="entry name" value="SDRFAMILY"/>
</dbReference>
<evidence type="ECO:0000313" key="5">
    <source>
        <dbReference type="EMBL" id="CAI5755731.1"/>
    </source>
</evidence>
<dbReference type="PANTHER" id="PTHR42760:SF133">
    <property type="entry name" value="3-OXOACYL-[ACYL-CARRIER-PROTEIN] REDUCTASE"/>
    <property type="match status" value="1"/>
</dbReference>
<dbReference type="CDD" id="cd05233">
    <property type="entry name" value="SDR_c"/>
    <property type="match status" value="1"/>
</dbReference>
<reference evidence="5" key="1">
    <citation type="submission" date="2022-12" db="EMBL/GenBank/DDBJ databases">
        <authorList>
            <person name="Brejova B."/>
        </authorList>
    </citation>
    <scope>NUCLEOTIDE SEQUENCE</scope>
</reference>
<proteinExistence type="inferred from homology"/>
<comment type="similarity">
    <text evidence="1 4">Belongs to the short-chain dehydrogenases/reductases (SDR) family.</text>
</comment>
<dbReference type="Proteomes" id="UP001152885">
    <property type="component" value="Unassembled WGS sequence"/>
</dbReference>
<name>A0A9W4XB59_9ASCO</name>
<evidence type="ECO:0000256" key="4">
    <source>
        <dbReference type="RuleBase" id="RU000363"/>
    </source>
</evidence>
<dbReference type="Pfam" id="PF00106">
    <property type="entry name" value="adh_short"/>
    <property type="match status" value="1"/>
</dbReference>
<dbReference type="GO" id="GO:0006633">
    <property type="term" value="P:fatty acid biosynthetic process"/>
    <property type="evidence" value="ECO:0007669"/>
    <property type="project" value="TreeGrafter"/>
</dbReference>
<evidence type="ECO:0000313" key="6">
    <source>
        <dbReference type="Proteomes" id="UP001152885"/>
    </source>
</evidence>